<feature type="transmembrane region" description="Helical" evidence="1">
    <location>
        <begin position="51"/>
        <end position="72"/>
    </location>
</feature>
<proteinExistence type="predicted"/>
<keyword evidence="3" id="KW-0482">Metalloprotease</keyword>
<keyword evidence="1" id="KW-1133">Transmembrane helix</keyword>
<evidence type="ECO:0000256" key="1">
    <source>
        <dbReference type="SAM" id="Phobius"/>
    </source>
</evidence>
<dbReference type="AlphaFoldDB" id="A0A8J7B875"/>
<gene>
    <name evidence="3" type="ORF">IQ249_04480</name>
</gene>
<feature type="transmembrane region" description="Helical" evidence="1">
    <location>
        <begin position="177"/>
        <end position="195"/>
    </location>
</feature>
<dbReference type="Pfam" id="PF02517">
    <property type="entry name" value="Rce1-like"/>
    <property type="match status" value="1"/>
</dbReference>
<evidence type="ECO:0000313" key="4">
    <source>
        <dbReference type="Proteomes" id="UP000654482"/>
    </source>
</evidence>
<keyword evidence="4" id="KW-1185">Reference proteome</keyword>
<dbReference type="GO" id="GO:0080120">
    <property type="term" value="P:CAAX-box protein maturation"/>
    <property type="evidence" value="ECO:0007669"/>
    <property type="project" value="UniProtKB-ARBA"/>
</dbReference>
<feature type="transmembrane region" description="Helical" evidence="1">
    <location>
        <begin position="207"/>
        <end position="227"/>
    </location>
</feature>
<feature type="transmembrane region" description="Helical" evidence="1">
    <location>
        <begin position="93"/>
        <end position="113"/>
    </location>
</feature>
<comment type="caution">
    <text evidence="3">The sequence shown here is derived from an EMBL/GenBank/DDBJ whole genome shotgun (WGS) entry which is preliminary data.</text>
</comment>
<dbReference type="RefSeq" id="WP_194028246.1">
    <property type="nucleotide sequence ID" value="NZ_JADEWZ010000005.1"/>
</dbReference>
<reference evidence="3" key="1">
    <citation type="submission" date="2020-10" db="EMBL/GenBank/DDBJ databases">
        <authorList>
            <person name="Castelo-Branco R."/>
            <person name="Eusebio N."/>
            <person name="Adriana R."/>
            <person name="Vieira A."/>
            <person name="Brugerolle De Fraissinette N."/>
            <person name="Rezende De Castro R."/>
            <person name="Schneider M.P."/>
            <person name="Vasconcelos V."/>
            <person name="Leao P.N."/>
        </authorList>
    </citation>
    <scope>NUCLEOTIDE SEQUENCE</scope>
    <source>
        <strain evidence="3">LEGE 07157</strain>
    </source>
</reference>
<dbReference type="GO" id="GO:0008237">
    <property type="term" value="F:metallopeptidase activity"/>
    <property type="evidence" value="ECO:0007669"/>
    <property type="project" value="UniProtKB-KW"/>
</dbReference>
<dbReference type="EMBL" id="JADEWZ010000005">
    <property type="protein sequence ID" value="MBE9115150.1"/>
    <property type="molecule type" value="Genomic_DNA"/>
</dbReference>
<dbReference type="Proteomes" id="UP000654482">
    <property type="component" value="Unassembled WGS sequence"/>
</dbReference>
<organism evidence="3 4">
    <name type="scientific">Lusitaniella coriacea LEGE 07157</name>
    <dbReference type="NCBI Taxonomy" id="945747"/>
    <lineage>
        <taxon>Bacteria</taxon>
        <taxon>Bacillati</taxon>
        <taxon>Cyanobacteriota</taxon>
        <taxon>Cyanophyceae</taxon>
        <taxon>Spirulinales</taxon>
        <taxon>Lusitaniellaceae</taxon>
        <taxon>Lusitaniella</taxon>
    </lineage>
</organism>
<keyword evidence="3" id="KW-0645">Protease</keyword>
<accession>A0A8J7B875</accession>
<dbReference type="GO" id="GO:0004175">
    <property type="term" value="F:endopeptidase activity"/>
    <property type="evidence" value="ECO:0007669"/>
    <property type="project" value="UniProtKB-ARBA"/>
</dbReference>
<keyword evidence="1" id="KW-0812">Transmembrane</keyword>
<evidence type="ECO:0000259" key="2">
    <source>
        <dbReference type="Pfam" id="PF02517"/>
    </source>
</evidence>
<dbReference type="InterPro" id="IPR003675">
    <property type="entry name" value="Rce1/LyrA-like_dom"/>
</dbReference>
<feature type="transmembrane region" description="Helical" evidence="1">
    <location>
        <begin position="234"/>
        <end position="251"/>
    </location>
</feature>
<keyword evidence="1" id="KW-0472">Membrane</keyword>
<feature type="transmembrane region" description="Helical" evidence="1">
    <location>
        <begin position="12"/>
        <end position="31"/>
    </location>
</feature>
<feature type="transmembrane region" description="Helical" evidence="1">
    <location>
        <begin position="147"/>
        <end position="165"/>
    </location>
</feature>
<sequence>MTSAKAFDLKLFSILWVGGMLGILSLLGVNLPLPEGTDPAISKWLILLQPTILLSVSILIGIVLAPKVSLAAPLASAIIRRKPIAPILQSQGIAGLLGGTIGGLATYGIVALWKPFLPETFVTKGEELSNTMPVLTRLLYGGITEELLLRWGFMTLLVWVGWRIFQRRKGKPRKRYFAIAILLSSLLFGLGHLPVAFALSPEVTTSLIAYVIGLNSLFGAIAGYLYWKFGLEAAIFAHMTAHGVLVILQWLF</sequence>
<name>A0A8J7B875_9CYAN</name>
<feature type="domain" description="CAAX prenyl protease 2/Lysostaphin resistance protein A-like" evidence="2">
    <location>
        <begin position="132"/>
        <end position="241"/>
    </location>
</feature>
<keyword evidence="3" id="KW-0378">Hydrolase</keyword>
<evidence type="ECO:0000313" key="3">
    <source>
        <dbReference type="EMBL" id="MBE9115150.1"/>
    </source>
</evidence>
<protein>
    <submittedName>
        <fullName evidence="3">CPBP family intramembrane metalloprotease</fullName>
    </submittedName>
</protein>